<dbReference type="AlphaFoldDB" id="A0A1L3JE09"/>
<keyword evidence="4" id="KW-0276">Fatty acid metabolism</keyword>
<evidence type="ECO:0000256" key="1">
    <source>
        <dbReference type="ARBA" id="ARBA00004141"/>
    </source>
</evidence>
<name>A0A1L3JE09_9SPHN</name>
<feature type="compositionally biased region" description="Basic and acidic residues" evidence="10">
    <location>
        <begin position="1"/>
        <end position="18"/>
    </location>
</feature>
<dbReference type="CDD" id="cd03505">
    <property type="entry name" value="Delta9-FADS-like"/>
    <property type="match status" value="1"/>
</dbReference>
<feature type="transmembrane region" description="Helical" evidence="11">
    <location>
        <begin position="63"/>
        <end position="81"/>
    </location>
</feature>
<gene>
    <name evidence="13" type="ORF">LPB140_11820</name>
</gene>
<feature type="transmembrane region" description="Helical" evidence="11">
    <location>
        <begin position="87"/>
        <end position="108"/>
    </location>
</feature>
<comment type="subcellular location">
    <subcellularLocation>
        <location evidence="1">Membrane</location>
        <topology evidence="1">Multi-pass membrane protein</topology>
    </subcellularLocation>
</comment>
<dbReference type="PRINTS" id="PR00075">
    <property type="entry name" value="FACDDSATRASE"/>
</dbReference>
<sequence length="348" mass="39255">MATKIAEVKESSPEKIGEDSAISLDKNSSQNEENLITKQLIAKPLMGVRYNVPESKAKNKEHLFYLFAKNVPALAAIAWIVTQPTGWVEWSAFAVFYVMNILSMSIGYHRFFTHKAFETSTPMRYAIGILAQLGIFGSLRRWVAEHRRHHAHSDRPGDIHSPYYDDYGRETGGRKGWKYAHLGWVFIDNITDEAVYGKGVAEDKAILFVDKYRIPIFFFSVLGLPTLWALAFGGDMQVIIGTILIAGFLRCIIALHAIACVNSFGHIYGSQRFNTADGSRNNWLIALLTLGEGWHNNHHGHPRAANTGLAWYEVDMTGWVIWTMEKLGLVWNVRWATLDDGDAARVKK</sequence>
<evidence type="ECO:0000259" key="12">
    <source>
        <dbReference type="Pfam" id="PF00487"/>
    </source>
</evidence>
<dbReference type="KEGG" id="sphl:LPB140_11820"/>
<evidence type="ECO:0000256" key="8">
    <source>
        <dbReference type="ARBA" id="ARBA00023098"/>
    </source>
</evidence>
<evidence type="ECO:0000256" key="11">
    <source>
        <dbReference type="SAM" id="Phobius"/>
    </source>
</evidence>
<dbReference type="STRING" id="1913578.LPB140_11820"/>
<dbReference type="GO" id="GO:0016020">
    <property type="term" value="C:membrane"/>
    <property type="evidence" value="ECO:0007669"/>
    <property type="project" value="UniProtKB-SubCell"/>
</dbReference>
<dbReference type="Proteomes" id="UP000242561">
    <property type="component" value="Chromosome"/>
</dbReference>
<keyword evidence="3 11" id="KW-0812">Transmembrane</keyword>
<evidence type="ECO:0000256" key="5">
    <source>
        <dbReference type="ARBA" id="ARBA00022989"/>
    </source>
</evidence>
<dbReference type="EMBL" id="CP018154">
    <property type="protein sequence ID" value="APG63360.1"/>
    <property type="molecule type" value="Genomic_DNA"/>
</dbReference>
<evidence type="ECO:0000313" key="13">
    <source>
        <dbReference type="EMBL" id="APG63360.1"/>
    </source>
</evidence>
<comment type="similarity">
    <text evidence="2">Belongs to the fatty acid desaturase type 2 family.</text>
</comment>
<evidence type="ECO:0000256" key="10">
    <source>
        <dbReference type="SAM" id="MobiDB-lite"/>
    </source>
</evidence>
<keyword evidence="5 11" id="KW-1133">Transmembrane helix</keyword>
<feature type="transmembrane region" description="Helical" evidence="11">
    <location>
        <begin position="238"/>
        <end position="264"/>
    </location>
</feature>
<dbReference type="InterPro" id="IPR015876">
    <property type="entry name" value="Acyl-CoA_DS"/>
</dbReference>
<dbReference type="RefSeq" id="WP_072560013.1">
    <property type="nucleotide sequence ID" value="NZ_CP018154.1"/>
</dbReference>
<evidence type="ECO:0000256" key="3">
    <source>
        <dbReference type="ARBA" id="ARBA00022692"/>
    </source>
</evidence>
<evidence type="ECO:0000256" key="7">
    <source>
        <dbReference type="ARBA" id="ARBA00023004"/>
    </source>
</evidence>
<accession>A0A1L3JE09</accession>
<keyword evidence="6" id="KW-0560">Oxidoreductase</keyword>
<reference evidence="13 14" key="1">
    <citation type="submission" date="2016-11" db="EMBL/GenBank/DDBJ databases">
        <title>Sphingorhabdus sp. LPB0140, isolated from marine environment.</title>
        <authorList>
            <person name="Kim E."/>
            <person name="Yi H."/>
        </authorList>
    </citation>
    <scope>NUCLEOTIDE SEQUENCE [LARGE SCALE GENOMIC DNA]</scope>
    <source>
        <strain evidence="13 14">LPB0140</strain>
    </source>
</reference>
<keyword evidence="14" id="KW-1185">Reference proteome</keyword>
<feature type="domain" description="Fatty acid desaturase" evidence="12">
    <location>
        <begin position="90"/>
        <end position="319"/>
    </location>
</feature>
<keyword evidence="9 11" id="KW-0472">Membrane</keyword>
<evidence type="ECO:0000256" key="4">
    <source>
        <dbReference type="ARBA" id="ARBA00022832"/>
    </source>
</evidence>
<dbReference type="GO" id="GO:0016717">
    <property type="term" value="F:oxidoreductase activity, acting on paired donors, with oxidation of a pair of donors resulting in the reduction of molecular oxygen to two molecules of water"/>
    <property type="evidence" value="ECO:0007669"/>
    <property type="project" value="InterPro"/>
</dbReference>
<feature type="region of interest" description="Disordered" evidence="10">
    <location>
        <begin position="1"/>
        <end position="28"/>
    </location>
</feature>
<protein>
    <recommendedName>
        <fullName evidence="12">Fatty acid desaturase domain-containing protein</fullName>
    </recommendedName>
</protein>
<dbReference type="PANTHER" id="PTHR11351">
    <property type="entry name" value="ACYL-COA DESATURASE"/>
    <property type="match status" value="1"/>
</dbReference>
<evidence type="ECO:0000313" key="14">
    <source>
        <dbReference type="Proteomes" id="UP000242561"/>
    </source>
</evidence>
<proteinExistence type="inferred from homology"/>
<organism evidence="13 14">
    <name type="scientific">Sphingorhabdus lutea</name>
    <dbReference type="NCBI Taxonomy" id="1913578"/>
    <lineage>
        <taxon>Bacteria</taxon>
        <taxon>Pseudomonadati</taxon>
        <taxon>Pseudomonadota</taxon>
        <taxon>Alphaproteobacteria</taxon>
        <taxon>Sphingomonadales</taxon>
        <taxon>Sphingomonadaceae</taxon>
        <taxon>Sphingorhabdus</taxon>
    </lineage>
</organism>
<evidence type="ECO:0000256" key="2">
    <source>
        <dbReference type="ARBA" id="ARBA00008749"/>
    </source>
</evidence>
<dbReference type="Pfam" id="PF00487">
    <property type="entry name" value="FA_desaturase"/>
    <property type="match status" value="1"/>
</dbReference>
<evidence type="ECO:0000256" key="9">
    <source>
        <dbReference type="ARBA" id="ARBA00023136"/>
    </source>
</evidence>
<dbReference type="GO" id="GO:0006631">
    <property type="term" value="P:fatty acid metabolic process"/>
    <property type="evidence" value="ECO:0007669"/>
    <property type="project" value="UniProtKB-KW"/>
</dbReference>
<keyword evidence="7" id="KW-0408">Iron</keyword>
<evidence type="ECO:0000256" key="6">
    <source>
        <dbReference type="ARBA" id="ARBA00023002"/>
    </source>
</evidence>
<feature type="transmembrane region" description="Helical" evidence="11">
    <location>
        <begin position="214"/>
        <end position="232"/>
    </location>
</feature>
<keyword evidence="8" id="KW-0443">Lipid metabolism</keyword>
<dbReference type="InterPro" id="IPR005804">
    <property type="entry name" value="FA_desaturase_dom"/>
</dbReference>
<dbReference type="OrthoDB" id="19906at2"/>
<dbReference type="PANTHER" id="PTHR11351:SF3">
    <property type="entry name" value="BLL4393 PROTEIN"/>
    <property type="match status" value="1"/>
</dbReference>